<protein>
    <submittedName>
        <fullName evidence="6">LacI family DNA-binding transcriptional regulator</fullName>
    </submittedName>
</protein>
<name>A0A926EML5_9FIRM</name>
<dbReference type="SUPFAM" id="SSF53822">
    <property type="entry name" value="Periplasmic binding protein-like I"/>
    <property type="match status" value="1"/>
</dbReference>
<dbReference type="InterPro" id="IPR028082">
    <property type="entry name" value="Peripla_BP_I"/>
</dbReference>
<evidence type="ECO:0000313" key="7">
    <source>
        <dbReference type="Proteomes" id="UP000623678"/>
    </source>
</evidence>
<dbReference type="Proteomes" id="UP000623678">
    <property type="component" value="Unassembled WGS sequence"/>
</dbReference>
<dbReference type="PROSITE" id="PS50932">
    <property type="entry name" value="HTH_LACI_2"/>
    <property type="match status" value="1"/>
</dbReference>
<evidence type="ECO:0000256" key="3">
    <source>
        <dbReference type="ARBA" id="ARBA00023125"/>
    </source>
</evidence>
<keyword evidence="3 6" id="KW-0238">DNA-binding</keyword>
<gene>
    <name evidence="6" type="ORF">H8705_07220</name>
</gene>
<evidence type="ECO:0000256" key="4">
    <source>
        <dbReference type="ARBA" id="ARBA00023163"/>
    </source>
</evidence>
<feature type="domain" description="HTH lacI-type" evidence="5">
    <location>
        <begin position="3"/>
        <end position="58"/>
    </location>
</feature>
<reference evidence="6" key="1">
    <citation type="submission" date="2020-08" db="EMBL/GenBank/DDBJ databases">
        <title>Genome public.</title>
        <authorList>
            <person name="Liu C."/>
            <person name="Sun Q."/>
        </authorList>
    </citation>
    <scope>NUCLEOTIDE SEQUENCE</scope>
    <source>
        <strain evidence="6">NSJ-64</strain>
    </source>
</reference>
<dbReference type="GO" id="GO:0000976">
    <property type="term" value="F:transcription cis-regulatory region binding"/>
    <property type="evidence" value="ECO:0007669"/>
    <property type="project" value="TreeGrafter"/>
</dbReference>
<evidence type="ECO:0000259" key="5">
    <source>
        <dbReference type="PROSITE" id="PS50932"/>
    </source>
</evidence>
<dbReference type="InterPro" id="IPR000843">
    <property type="entry name" value="HTH_LacI"/>
</dbReference>
<comment type="caution">
    <text evidence="6">The sequence shown here is derived from an EMBL/GenBank/DDBJ whole genome shotgun (WGS) entry which is preliminary data.</text>
</comment>
<dbReference type="Gene3D" id="1.10.260.40">
    <property type="entry name" value="lambda repressor-like DNA-binding domains"/>
    <property type="match status" value="1"/>
</dbReference>
<sequence>MRPTMKDIAQKTGLSVTTVSLALNNKPANIPPRTRELVLNAARELGYRPNKLAAGLRGKCTNTLGLILPDIRNVFFSSLCKGAEDACREMGWNVILCNTSDSHRRDMEYIQILADRSVDGILYCISSDSTLLQAQESCKLLGSLSMPFVLLDRDAGIAGCDLVLTDHRQGGFLGARHLLFLGHRHIALVTGPSHLNGCKQRLDGVKRAYEDAGIVFDPALVYEGNFRLESGEASVDFLLNKKISAVFAFNDMMAYGIYKGLRRRGLRVPRDLSVIGYDDVFPSDIVGVPLTSVRQPVYEMGKAGARRMISRIQQPQILCETKLLSPVLVLRESTAPFK</sequence>
<dbReference type="PANTHER" id="PTHR30146:SF148">
    <property type="entry name" value="HTH-TYPE TRANSCRIPTIONAL REPRESSOR PURR-RELATED"/>
    <property type="match status" value="1"/>
</dbReference>
<dbReference type="SUPFAM" id="SSF47413">
    <property type="entry name" value="lambda repressor-like DNA-binding domains"/>
    <property type="match status" value="1"/>
</dbReference>
<dbReference type="Pfam" id="PF13377">
    <property type="entry name" value="Peripla_BP_3"/>
    <property type="match status" value="1"/>
</dbReference>
<dbReference type="GO" id="GO:0003700">
    <property type="term" value="F:DNA-binding transcription factor activity"/>
    <property type="evidence" value="ECO:0007669"/>
    <property type="project" value="TreeGrafter"/>
</dbReference>
<dbReference type="CDD" id="cd06267">
    <property type="entry name" value="PBP1_LacI_sugar_binding-like"/>
    <property type="match status" value="1"/>
</dbReference>
<dbReference type="InterPro" id="IPR010982">
    <property type="entry name" value="Lambda_DNA-bd_dom_sf"/>
</dbReference>
<dbReference type="PANTHER" id="PTHR30146">
    <property type="entry name" value="LACI-RELATED TRANSCRIPTIONAL REPRESSOR"/>
    <property type="match status" value="1"/>
</dbReference>
<organism evidence="6 7">
    <name type="scientific">Youxingia wuxianensis</name>
    <dbReference type="NCBI Taxonomy" id="2763678"/>
    <lineage>
        <taxon>Bacteria</taxon>
        <taxon>Bacillati</taxon>
        <taxon>Bacillota</taxon>
        <taxon>Clostridia</taxon>
        <taxon>Eubacteriales</taxon>
        <taxon>Oscillospiraceae</taxon>
        <taxon>Youxingia</taxon>
    </lineage>
</organism>
<proteinExistence type="predicted"/>
<keyword evidence="1" id="KW-0678">Repressor</keyword>
<keyword evidence="7" id="KW-1185">Reference proteome</keyword>
<dbReference type="Gene3D" id="3.40.50.2300">
    <property type="match status" value="2"/>
</dbReference>
<evidence type="ECO:0000256" key="1">
    <source>
        <dbReference type="ARBA" id="ARBA00022491"/>
    </source>
</evidence>
<accession>A0A926EML5</accession>
<evidence type="ECO:0000313" key="6">
    <source>
        <dbReference type="EMBL" id="MBC8585371.1"/>
    </source>
</evidence>
<dbReference type="SMART" id="SM00354">
    <property type="entry name" value="HTH_LACI"/>
    <property type="match status" value="1"/>
</dbReference>
<dbReference type="EMBL" id="JACRTD010000004">
    <property type="protein sequence ID" value="MBC8585371.1"/>
    <property type="molecule type" value="Genomic_DNA"/>
</dbReference>
<keyword evidence="4" id="KW-0804">Transcription</keyword>
<dbReference type="AlphaFoldDB" id="A0A926EML5"/>
<dbReference type="Pfam" id="PF00356">
    <property type="entry name" value="LacI"/>
    <property type="match status" value="1"/>
</dbReference>
<dbReference type="CDD" id="cd01392">
    <property type="entry name" value="HTH_LacI"/>
    <property type="match status" value="1"/>
</dbReference>
<keyword evidence="2" id="KW-0805">Transcription regulation</keyword>
<dbReference type="InterPro" id="IPR046335">
    <property type="entry name" value="LacI/GalR-like_sensor"/>
</dbReference>
<evidence type="ECO:0000256" key="2">
    <source>
        <dbReference type="ARBA" id="ARBA00023015"/>
    </source>
</evidence>